<feature type="domain" description="GH15-like" evidence="13">
    <location>
        <begin position="221"/>
        <end position="584"/>
    </location>
</feature>
<feature type="compositionally biased region" description="Low complexity" evidence="12">
    <location>
        <begin position="616"/>
        <end position="635"/>
    </location>
</feature>
<dbReference type="GO" id="GO:0005993">
    <property type="term" value="P:trehalose catabolic process"/>
    <property type="evidence" value="ECO:0007669"/>
    <property type="project" value="UniProtKB-ARBA"/>
</dbReference>
<organism evidence="15 16">
    <name type="scientific">Bordetella genomosp. 8</name>
    <dbReference type="NCBI Taxonomy" id="1416806"/>
    <lineage>
        <taxon>Bacteria</taxon>
        <taxon>Pseudomonadati</taxon>
        <taxon>Pseudomonadota</taxon>
        <taxon>Betaproteobacteria</taxon>
        <taxon>Burkholderiales</taxon>
        <taxon>Alcaligenaceae</taxon>
        <taxon>Bordetella</taxon>
    </lineage>
</organism>
<keyword evidence="16" id="KW-1185">Reference proteome</keyword>
<evidence type="ECO:0000256" key="11">
    <source>
        <dbReference type="ARBA" id="ARBA00060615"/>
    </source>
</evidence>
<comment type="similarity">
    <text evidence="2">Belongs to the glycosyl hydrolase 15 family.</text>
</comment>
<dbReference type="KEGG" id="bgv:CAL12_26135"/>
<accession>A0A1W6YUH7</accession>
<evidence type="ECO:0000256" key="8">
    <source>
        <dbReference type="ARBA" id="ARBA00030473"/>
    </source>
</evidence>
<dbReference type="STRING" id="1416806.CAL12_26135"/>
<evidence type="ECO:0000256" key="1">
    <source>
        <dbReference type="ARBA" id="ARBA00001576"/>
    </source>
</evidence>
<comment type="catalytic activity">
    <reaction evidence="1">
        <text>alpha,alpha-trehalose + H2O = alpha-D-glucose + beta-D-glucose</text>
        <dbReference type="Rhea" id="RHEA:32675"/>
        <dbReference type="ChEBI" id="CHEBI:15377"/>
        <dbReference type="ChEBI" id="CHEBI:15903"/>
        <dbReference type="ChEBI" id="CHEBI:16551"/>
        <dbReference type="ChEBI" id="CHEBI:17925"/>
        <dbReference type="EC" id="3.2.1.28"/>
    </reaction>
</comment>
<proteinExistence type="inferred from homology"/>
<evidence type="ECO:0000256" key="7">
    <source>
        <dbReference type="ARBA" id="ARBA00023295"/>
    </source>
</evidence>
<comment type="cofactor">
    <cofactor evidence="10">
        <name>phosphate</name>
        <dbReference type="ChEBI" id="CHEBI:43474"/>
    </cofactor>
</comment>
<dbReference type="RefSeq" id="WP_086068124.1">
    <property type="nucleotide sequence ID" value="NZ_CP021108.1"/>
</dbReference>
<dbReference type="InterPro" id="IPR045582">
    <property type="entry name" value="Trehalase-like_N"/>
</dbReference>
<comment type="pathway">
    <text evidence="11">Glycan degradation; trehalose degradation; D-glucose from alpha,alpha-trehalose: step 1/1.</text>
</comment>
<evidence type="ECO:0000256" key="4">
    <source>
        <dbReference type="ARBA" id="ARBA00019905"/>
    </source>
</evidence>
<evidence type="ECO:0000259" key="14">
    <source>
        <dbReference type="Pfam" id="PF19291"/>
    </source>
</evidence>
<dbReference type="PANTHER" id="PTHR31616:SF0">
    <property type="entry name" value="GLUCAN 1,4-ALPHA-GLUCOSIDASE"/>
    <property type="match status" value="1"/>
</dbReference>
<reference evidence="15 16" key="1">
    <citation type="submission" date="2017-05" db="EMBL/GenBank/DDBJ databases">
        <title>Complete and WGS of Bordetella genogroups.</title>
        <authorList>
            <person name="Spilker T."/>
            <person name="LiPuma J."/>
        </authorList>
    </citation>
    <scope>NUCLEOTIDE SEQUENCE [LARGE SCALE GENOMIC DNA]</scope>
    <source>
        <strain evidence="15 16">AU19157</strain>
    </source>
</reference>
<dbReference type="EMBL" id="CP021108">
    <property type="protein sequence ID" value="ARP84752.1"/>
    <property type="molecule type" value="Genomic_DNA"/>
</dbReference>
<dbReference type="InterPro" id="IPR012341">
    <property type="entry name" value="6hp_glycosidase-like_sf"/>
</dbReference>
<dbReference type="OrthoDB" id="3902805at2"/>
<evidence type="ECO:0000256" key="2">
    <source>
        <dbReference type="ARBA" id="ARBA00006188"/>
    </source>
</evidence>
<dbReference type="GO" id="GO:0004555">
    <property type="term" value="F:alpha,alpha-trehalase activity"/>
    <property type="evidence" value="ECO:0007669"/>
    <property type="project" value="UniProtKB-EC"/>
</dbReference>
<gene>
    <name evidence="15" type="ORF">CAL12_26135</name>
</gene>
<dbReference type="FunFam" id="1.50.10.10:FF:000005">
    <property type="entry name" value="Glycosyl hydrolase, glucoamylase"/>
    <property type="match status" value="1"/>
</dbReference>
<dbReference type="InterPro" id="IPR011613">
    <property type="entry name" value="GH15-like"/>
</dbReference>
<sequence length="645" mass="72192">MSKPLEDYGIIGNMLSAALVSRDGSIDWLCLPHFNSAACFAALLGTEEHGCWRLRPRGVFKSHRRYISGTAVLETRFETATGAVTLFDFMPLSDDEERVDVVRIVRGDQGQVDMDMDLVLRFNYGQAVPWVRRRDYGISAVAGPDAVELHTQAPLEGKDLRTVSRFTVRAGEHVPFTLSYHPSHKVPHFVPDRLESLDRTVAWWKEWSKRCRSDHRFPEWHDAIVRSLITLKLLTFRPTGGIVAAPTTSLPENIGGTRNWDYRYCWLRDSALTLYALLNAGYREEAEAWRMWLMRASAGHPNQLQIMYGIAGERSLPEMEIPWLPGYEGSKPVRIGNAASGQIQMDIYGELIDTLHAAREAELAPLEQAWRLQRILLTPLEHGWNTDDHGIWEVRGARRAFTHSRLMCWVGFDRAIKSAERFGLQGPVQRWRHIRDSIREDILRNGFDSDLNSFVQYYGGKGLDASLLLIPQVGFLPIDDPRVAGTVQAIEKGLLRDGLVMRYVPEQSDDGLAQDEGVFLACSFWLADSYVMQGRLDEGAALFERLLSLRNDLGLLAEEYDPVRQRMVGNFPQAFSHIGLINTAFNLLQAQGPARQRSRSAAPHNGSAAHKEPQSAAAATEAADAHAATAHSASEQPAAGGPPPR</sequence>
<dbReference type="PANTHER" id="PTHR31616">
    <property type="entry name" value="TREHALASE"/>
    <property type="match status" value="1"/>
</dbReference>
<dbReference type="InterPro" id="IPR008928">
    <property type="entry name" value="6-hairpin_glycosidase_sf"/>
</dbReference>
<keyword evidence="6" id="KW-0119">Carbohydrate metabolism</keyword>
<dbReference type="AlphaFoldDB" id="A0A1W6YUH7"/>
<keyword evidence="7" id="KW-0326">Glycosidase</keyword>
<evidence type="ECO:0000256" key="10">
    <source>
        <dbReference type="ARBA" id="ARBA00053030"/>
    </source>
</evidence>
<evidence type="ECO:0000259" key="13">
    <source>
        <dbReference type="Pfam" id="PF00723"/>
    </source>
</evidence>
<evidence type="ECO:0000256" key="5">
    <source>
        <dbReference type="ARBA" id="ARBA00022801"/>
    </source>
</evidence>
<protein>
    <recommendedName>
        <fullName evidence="4">Trehalase</fullName>
        <ecNumber evidence="3">3.2.1.28</ecNumber>
    </recommendedName>
    <alternativeName>
        <fullName evidence="8">Alpha,alpha-trehalase</fullName>
    </alternativeName>
    <alternativeName>
        <fullName evidence="9">Alpha,alpha-trehalose glucohydrolase</fullName>
    </alternativeName>
</protein>
<evidence type="ECO:0000256" key="6">
    <source>
        <dbReference type="ARBA" id="ARBA00023277"/>
    </source>
</evidence>
<evidence type="ECO:0000256" key="12">
    <source>
        <dbReference type="SAM" id="MobiDB-lite"/>
    </source>
</evidence>
<dbReference type="Proteomes" id="UP000194151">
    <property type="component" value="Chromosome"/>
</dbReference>
<dbReference type="Pfam" id="PF19291">
    <property type="entry name" value="TREH_N"/>
    <property type="match status" value="1"/>
</dbReference>
<dbReference type="Pfam" id="PF00723">
    <property type="entry name" value="Glyco_hydro_15"/>
    <property type="match status" value="1"/>
</dbReference>
<dbReference type="SUPFAM" id="SSF48208">
    <property type="entry name" value="Six-hairpin glycosidases"/>
    <property type="match status" value="1"/>
</dbReference>
<dbReference type="EC" id="3.2.1.28" evidence="3"/>
<feature type="domain" description="Trehalase-like N-terminal" evidence="14">
    <location>
        <begin position="3"/>
        <end position="149"/>
    </location>
</feature>
<evidence type="ECO:0000313" key="16">
    <source>
        <dbReference type="Proteomes" id="UP000194151"/>
    </source>
</evidence>
<feature type="region of interest" description="Disordered" evidence="12">
    <location>
        <begin position="592"/>
        <end position="645"/>
    </location>
</feature>
<evidence type="ECO:0000256" key="9">
    <source>
        <dbReference type="ARBA" id="ARBA00031637"/>
    </source>
</evidence>
<evidence type="ECO:0000256" key="3">
    <source>
        <dbReference type="ARBA" id="ARBA00012757"/>
    </source>
</evidence>
<keyword evidence="5" id="KW-0378">Hydrolase</keyword>
<evidence type="ECO:0000313" key="15">
    <source>
        <dbReference type="EMBL" id="ARP84752.1"/>
    </source>
</evidence>
<dbReference type="Gene3D" id="1.50.10.10">
    <property type="match status" value="1"/>
</dbReference>
<name>A0A1W6YUH7_9BORD</name>